<dbReference type="SMART" id="SM00360">
    <property type="entry name" value="RRM"/>
    <property type="match status" value="6"/>
</dbReference>
<dbReference type="GO" id="GO:0003729">
    <property type="term" value="F:mRNA binding"/>
    <property type="evidence" value="ECO:0007669"/>
    <property type="project" value="TreeGrafter"/>
</dbReference>
<feature type="compositionally biased region" description="Basic and acidic residues" evidence="6">
    <location>
        <begin position="594"/>
        <end position="611"/>
    </location>
</feature>
<sequence length="876" mass="98734">MENSRLIVKGLPSNCTEKSLQQFFKKFGAMTDCTLKYTKEGKFRKFAFIGFDNAASASKAIAEGNNSFMQSSKIQIEICHPFGDANKPRAWSKFAKDSSAYKRSHGDEATSDTKPSGRKQPTNASTGNMSFTIGIDQLASTITSEESPKTNENNKLEEELLEGITGDTSLSLILSGLPSSIKQKNIKEWLAPIRIKALKIVRDDEIAAAFVSFNRVPDVRRALQMDGSFLGGFKVFVKKVNESDGEKEASTKSSNEEEQFNPDEVQKEEDAIRDTILETGRLFVRNLPFVTTEDDLRFLFKKYGELADVQVIIDKKTGKCKGFAIVEFIFPENAVAAYSELDGSIFKGRMLHIIAGNEKRENKDDKNEVTSEDEAKIGYKAAKEKKLKATSGVASHSWNALFLGPNAIADSLAEKLGKEKREIFDPDGKQTAGVKLALAETSLVQETRNFLIENGVQIDAFSRPAAKRSDKVILVKNLPLGTQADELERMFSRHGGCEKIIFPERGISALIVMGNKVDAKKVFQSLAYSRFRTKPLFLEWAPGDVFGEKMKTESSTVNEDIKEEPEQTKDRKRRGEELTEEDKKELRKSKRLRKLEEAAKQDDEAMEETKETSSTNYETHLMPKEEVAEEQDEREIEPDSTVFVKNLSFDTTDAQFENFFKKRGMKYQSTQISKKLNPADPFKKLSMGFGFVQFYTKTDAENAVKELQGHLLNGHALELKISNREVHNERGKPRKDVENTEQKKSTKILVRNLPFQASVKEIEELFATFGEIKTVRIPKKMGTRDQHRGFGFVEFMSVGEAKRAFESLVHSTHLYGRRLVLEWAKDDDTVEEMRTKTSTRYSGNVGAKKRVKKRIDDLQAEIFAAGNVGDPEDDEE</sequence>
<feature type="domain" description="RRM" evidence="7">
    <location>
        <begin position="4"/>
        <end position="81"/>
    </location>
</feature>
<dbReference type="GO" id="GO:0005730">
    <property type="term" value="C:nucleolus"/>
    <property type="evidence" value="ECO:0007669"/>
    <property type="project" value="TreeGrafter"/>
</dbReference>
<evidence type="ECO:0000259" key="7">
    <source>
        <dbReference type="PROSITE" id="PS50102"/>
    </source>
</evidence>
<keyword evidence="3 5" id="KW-0694">RNA-binding</keyword>
<dbReference type="PROSITE" id="PS50102">
    <property type="entry name" value="RRM"/>
    <property type="match status" value="5"/>
</dbReference>
<feature type="compositionally biased region" description="Polar residues" evidence="6">
    <location>
        <begin position="119"/>
        <end position="129"/>
    </location>
</feature>
<keyword evidence="8" id="KW-1185">Reference proteome</keyword>
<organism evidence="8 9">
    <name type="scientific">Mesorhabditis belari</name>
    <dbReference type="NCBI Taxonomy" id="2138241"/>
    <lineage>
        <taxon>Eukaryota</taxon>
        <taxon>Metazoa</taxon>
        <taxon>Ecdysozoa</taxon>
        <taxon>Nematoda</taxon>
        <taxon>Chromadorea</taxon>
        <taxon>Rhabditida</taxon>
        <taxon>Rhabditina</taxon>
        <taxon>Rhabditomorpha</taxon>
        <taxon>Rhabditoidea</taxon>
        <taxon>Rhabditidae</taxon>
        <taxon>Mesorhabditinae</taxon>
        <taxon>Mesorhabditis</taxon>
    </lineage>
</organism>
<accession>A0AAF3J9Z0</accession>
<feature type="region of interest" description="Disordered" evidence="6">
    <location>
        <begin position="246"/>
        <end position="267"/>
    </location>
</feature>
<dbReference type="InterPro" id="IPR051945">
    <property type="entry name" value="RRM_MRD1_RNA_proc_ribogen"/>
</dbReference>
<keyword evidence="2" id="KW-0677">Repeat</keyword>
<evidence type="ECO:0000256" key="1">
    <source>
        <dbReference type="ARBA" id="ARBA00004123"/>
    </source>
</evidence>
<feature type="compositionally biased region" description="Basic and acidic residues" evidence="6">
    <location>
        <begin position="564"/>
        <end position="585"/>
    </location>
</feature>
<proteinExistence type="predicted"/>
<keyword evidence="4" id="KW-0539">Nucleus</keyword>
<dbReference type="CDD" id="cd12317">
    <property type="entry name" value="RRM4_RBM19_RRM3_MRD1"/>
    <property type="match status" value="1"/>
</dbReference>
<dbReference type="Proteomes" id="UP000887575">
    <property type="component" value="Unassembled WGS sequence"/>
</dbReference>
<evidence type="ECO:0000256" key="5">
    <source>
        <dbReference type="PROSITE-ProRule" id="PRU00176"/>
    </source>
</evidence>
<evidence type="ECO:0000256" key="2">
    <source>
        <dbReference type="ARBA" id="ARBA00022737"/>
    </source>
</evidence>
<feature type="domain" description="RRM" evidence="7">
    <location>
        <begin position="280"/>
        <end position="358"/>
    </location>
</feature>
<name>A0AAF3J9Z0_9BILA</name>
<dbReference type="InterPro" id="IPR034421">
    <property type="entry name" value="RBM19_RRM6"/>
</dbReference>
<evidence type="ECO:0000313" key="9">
    <source>
        <dbReference type="WBParaSite" id="MBELARI_LOCUS5822"/>
    </source>
</evidence>
<dbReference type="CDD" id="cd12318">
    <property type="entry name" value="RRM5_RBM19_like"/>
    <property type="match status" value="1"/>
</dbReference>
<dbReference type="Gene3D" id="3.30.70.330">
    <property type="match status" value="6"/>
</dbReference>
<dbReference type="InterPro" id="IPR035979">
    <property type="entry name" value="RBD_domain_sf"/>
</dbReference>
<evidence type="ECO:0000313" key="8">
    <source>
        <dbReference type="Proteomes" id="UP000887575"/>
    </source>
</evidence>
<feature type="domain" description="RRM" evidence="7">
    <location>
        <begin position="640"/>
        <end position="724"/>
    </location>
</feature>
<protein>
    <submittedName>
        <fullName evidence="9">RRM domain-containing protein</fullName>
    </submittedName>
</protein>
<dbReference type="InterPro" id="IPR012677">
    <property type="entry name" value="Nucleotide-bd_a/b_plait_sf"/>
</dbReference>
<dbReference type="PANTHER" id="PTHR48039:SF5">
    <property type="entry name" value="RNA-BINDING PROTEIN 28"/>
    <property type="match status" value="1"/>
</dbReference>
<comment type="subcellular location">
    <subcellularLocation>
        <location evidence="1">Nucleus</location>
    </subcellularLocation>
</comment>
<dbReference type="AlphaFoldDB" id="A0AAF3J9Z0"/>
<feature type="region of interest" description="Disordered" evidence="6">
    <location>
        <begin position="551"/>
        <end position="617"/>
    </location>
</feature>
<evidence type="ECO:0000256" key="6">
    <source>
        <dbReference type="SAM" id="MobiDB-lite"/>
    </source>
</evidence>
<dbReference type="CDD" id="cd12571">
    <property type="entry name" value="RRM6_RBM19"/>
    <property type="match status" value="1"/>
</dbReference>
<dbReference type="InterPro" id="IPR000504">
    <property type="entry name" value="RRM_dom"/>
</dbReference>
<dbReference type="WBParaSite" id="MBELARI_LOCUS5822">
    <property type="protein sequence ID" value="MBELARI_LOCUS5822"/>
    <property type="gene ID" value="MBELARI_LOCUS5822"/>
</dbReference>
<dbReference type="PANTHER" id="PTHR48039">
    <property type="entry name" value="RNA-BINDING MOTIF PROTEIN 14B"/>
    <property type="match status" value="1"/>
</dbReference>
<feature type="region of interest" description="Disordered" evidence="6">
    <location>
        <begin position="96"/>
        <end position="129"/>
    </location>
</feature>
<dbReference type="Pfam" id="PF00076">
    <property type="entry name" value="RRM_1"/>
    <property type="match status" value="4"/>
</dbReference>
<reference evidence="9" key="1">
    <citation type="submission" date="2024-02" db="UniProtKB">
        <authorList>
            <consortium name="WormBaseParasite"/>
        </authorList>
    </citation>
    <scope>IDENTIFICATION</scope>
</reference>
<dbReference type="SUPFAM" id="SSF54928">
    <property type="entry name" value="RNA-binding domain, RBD"/>
    <property type="match status" value="5"/>
</dbReference>
<dbReference type="InterPro" id="IPR034423">
    <property type="entry name" value="RBM19_RRM5"/>
</dbReference>
<feature type="domain" description="RRM" evidence="7">
    <location>
        <begin position="170"/>
        <end position="242"/>
    </location>
</feature>
<feature type="compositionally biased region" description="Basic and acidic residues" evidence="6">
    <location>
        <begin position="96"/>
        <end position="108"/>
    </location>
</feature>
<feature type="domain" description="RRM" evidence="7">
    <location>
        <begin position="746"/>
        <end position="826"/>
    </location>
</feature>
<evidence type="ECO:0000256" key="4">
    <source>
        <dbReference type="ARBA" id="ARBA00023242"/>
    </source>
</evidence>
<evidence type="ECO:0000256" key="3">
    <source>
        <dbReference type="ARBA" id="ARBA00022884"/>
    </source>
</evidence>